<dbReference type="AlphaFoldDB" id="A0A9P0GS78"/>
<evidence type="ECO:0000259" key="6">
    <source>
        <dbReference type="SMART" id="SM00093"/>
    </source>
</evidence>
<dbReference type="Gene3D" id="6.20.40.10">
    <property type="match status" value="1"/>
</dbReference>
<dbReference type="Gene3D" id="3.30.497.10">
    <property type="entry name" value="Antithrombin, subunit I, domain 2"/>
    <property type="match status" value="1"/>
</dbReference>
<dbReference type="PANTHER" id="PTHR11461">
    <property type="entry name" value="SERINE PROTEASE INHIBITOR, SERPIN"/>
    <property type="match status" value="1"/>
</dbReference>
<dbReference type="InterPro" id="IPR023796">
    <property type="entry name" value="Serpin_dom"/>
</dbReference>
<dbReference type="InterPro" id="IPR042185">
    <property type="entry name" value="Serpin_sf_2"/>
</dbReference>
<keyword evidence="2" id="KW-0646">Protease inhibitor</keyword>
<dbReference type="Proteomes" id="UP001153737">
    <property type="component" value="Chromosome 2"/>
</dbReference>
<organism evidence="7 8">
    <name type="scientific">Phaedon cochleariae</name>
    <name type="common">Mustard beetle</name>
    <dbReference type="NCBI Taxonomy" id="80249"/>
    <lineage>
        <taxon>Eukaryota</taxon>
        <taxon>Metazoa</taxon>
        <taxon>Ecdysozoa</taxon>
        <taxon>Arthropoda</taxon>
        <taxon>Hexapoda</taxon>
        <taxon>Insecta</taxon>
        <taxon>Pterygota</taxon>
        <taxon>Neoptera</taxon>
        <taxon>Endopterygota</taxon>
        <taxon>Coleoptera</taxon>
        <taxon>Polyphaga</taxon>
        <taxon>Cucujiformia</taxon>
        <taxon>Chrysomeloidea</taxon>
        <taxon>Chrysomelidae</taxon>
        <taxon>Chrysomelinae</taxon>
        <taxon>Chrysomelini</taxon>
        <taxon>Phaedon</taxon>
    </lineage>
</organism>
<dbReference type="InterPro" id="IPR042178">
    <property type="entry name" value="Serpin_sf_1"/>
</dbReference>
<dbReference type="SUPFAM" id="SSF56574">
    <property type="entry name" value="Serpins"/>
    <property type="match status" value="1"/>
</dbReference>
<evidence type="ECO:0000256" key="1">
    <source>
        <dbReference type="ARBA" id="ARBA00009500"/>
    </source>
</evidence>
<keyword evidence="3" id="KW-0722">Serine protease inhibitor</keyword>
<evidence type="ECO:0000256" key="4">
    <source>
        <dbReference type="RuleBase" id="RU000411"/>
    </source>
</evidence>
<dbReference type="GO" id="GO:0004867">
    <property type="term" value="F:serine-type endopeptidase inhibitor activity"/>
    <property type="evidence" value="ECO:0007669"/>
    <property type="project" value="UniProtKB-KW"/>
</dbReference>
<protein>
    <recommendedName>
        <fullName evidence="6">Serpin domain-containing protein</fullName>
    </recommendedName>
</protein>
<comment type="similarity">
    <text evidence="1 4">Belongs to the serpin family.</text>
</comment>
<dbReference type="PANTHER" id="PTHR11461:SF211">
    <property type="entry name" value="GH10112P-RELATED"/>
    <property type="match status" value="1"/>
</dbReference>
<sequence length="458" mass="52268">MNLLVAAFLLVVHTLPPTSTESLLEGLVPEENFKKHGLALEAVFSMGLRLQAIMDTSSKGNFVVSPLSTTAIISQLLMGADGEFESQLYDLLSLPKQVSLYKVTYRTKKYNETQVMPHANFHLQLSSLVKELRKRKDGELFTLNLDNALFYNEDIELRSFFKRSLEIIYDSDIRPLNFYKDNTASIINKWAEQHTNGLIKTVLQNPLPISTASMFVNSIYFQAEWETPFSDLINIVDNFHTDENDTVEATYMTGHISRILYAETKDYRVTCLPYQNRELGMYIIFPTRENEHKYDINKFLEQLKPQELIQSIVNAKLKDVVLRIPKLSLSNTLSILKPLQKYTEFKKSEQARHHSDNAIDDVLDKVSSYKNFTTPHQRDILLTRAARGENLRVSDIVQQMVFSINEKGTEAAAVSLGITDYMGGSKTVVLNRPFAFFIRHEATLATLFWGSISDPSKN</sequence>
<dbReference type="SMART" id="SM00093">
    <property type="entry name" value="SERPIN"/>
    <property type="match status" value="1"/>
</dbReference>
<dbReference type="EMBL" id="OU896708">
    <property type="protein sequence ID" value="CAH1156016.1"/>
    <property type="molecule type" value="Genomic_DNA"/>
</dbReference>
<feature type="chain" id="PRO_5040244290" description="Serpin domain-containing protein" evidence="5">
    <location>
        <begin position="21"/>
        <end position="458"/>
    </location>
</feature>
<keyword evidence="5" id="KW-0732">Signal</keyword>
<proteinExistence type="inferred from homology"/>
<name>A0A9P0GS78_PHACE</name>
<evidence type="ECO:0000313" key="7">
    <source>
        <dbReference type="EMBL" id="CAH1156016.1"/>
    </source>
</evidence>
<dbReference type="Pfam" id="PF00079">
    <property type="entry name" value="Serpin"/>
    <property type="match status" value="1"/>
</dbReference>
<dbReference type="InterPro" id="IPR036186">
    <property type="entry name" value="Serpin_sf"/>
</dbReference>
<evidence type="ECO:0000256" key="2">
    <source>
        <dbReference type="ARBA" id="ARBA00022690"/>
    </source>
</evidence>
<dbReference type="CDD" id="cd00172">
    <property type="entry name" value="serpin"/>
    <property type="match status" value="1"/>
</dbReference>
<dbReference type="InterPro" id="IPR000215">
    <property type="entry name" value="Serpin_fam"/>
</dbReference>
<dbReference type="Gene3D" id="2.10.310.10">
    <property type="entry name" value="Serpins superfamily"/>
    <property type="match status" value="1"/>
</dbReference>
<feature type="signal peptide" evidence="5">
    <location>
        <begin position="1"/>
        <end position="20"/>
    </location>
</feature>
<accession>A0A9P0GS78</accession>
<evidence type="ECO:0000256" key="5">
    <source>
        <dbReference type="SAM" id="SignalP"/>
    </source>
</evidence>
<dbReference type="Gene3D" id="2.30.39.10">
    <property type="entry name" value="Alpha-1-antitrypsin, domain 1"/>
    <property type="match status" value="1"/>
</dbReference>
<reference evidence="7" key="1">
    <citation type="submission" date="2022-01" db="EMBL/GenBank/DDBJ databases">
        <authorList>
            <person name="King R."/>
        </authorList>
    </citation>
    <scope>NUCLEOTIDE SEQUENCE</scope>
</reference>
<evidence type="ECO:0000256" key="3">
    <source>
        <dbReference type="ARBA" id="ARBA00022900"/>
    </source>
</evidence>
<feature type="domain" description="Serpin" evidence="6">
    <location>
        <begin position="48"/>
        <end position="455"/>
    </location>
</feature>
<dbReference type="OrthoDB" id="2017693at2759"/>
<keyword evidence="8" id="KW-1185">Reference proteome</keyword>
<dbReference type="GO" id="GO:0005615">
    <property type="term" value="C:extracellular space"/>
    <property type="evidence" value="ECO:0007669"/>
    <property type="project" value="InterPro"/>
</dbReference>
<evidence type="ECO:0000313" key="8">
    <source>
        <dbReference type="Proteomes" id="UP001153737"/>
    </source>
</evidence>
<reference evidence="7" key="2">
    <citation type="submission" date="2022-10" db="EMBL/GenBank/DDBJ databases">
        <authorList>
            <consortium name="ENA_rothamsted_submissions"/>
            <consortium name="culmorum"/>
            <person name="King R."/>
        </authorList>
    </citation>
    <scope>NUCLEOTIDE SEQUENCE</scope>
</reference>
<gene>
    <name evidence="7" type="ORF">PHAECO_LOCUS5969</name>
</gene>